<proteinExistence type="predicted"/>
<dbReference type="PANTHER" id="PTHR15415">
    <property type="entry name" value="MITOFILIN"/>
    <property type="match status" value="1"/>
</dbReference>
<dbReference type="OrthoDB" id="7340250at2"/>
<feature type="compositionally biased region" description="Polar residues" evidence="6">
    <location>
        <begin position="161"/>
        <end position="172"/>
    </location>
</feature>
<evidence type="ECO:0000256" key="4">
    <source>
        <dbReference type="ARBA" id="ARBA00023136"/>
    </source>
</evidence>
<feature type="compositionally biased region" description="Low complexity" evidence="6">
    <location>
        <begin position="173"/>
        <end position="199"/>
    </location>
</feature>
<dbReference type="Proteomes" id="UP000193396">
    <property type="component" value="Unassembled WGS sequence"/>
</dbReference>
<dbReference type="GO" id="GO:0016020">
    <property type="term" value="C:membrane"/>
    <property type="evidence" value="ECO:0007669"/>
    <property type="project" value="UniProtKB-SubCell"/>
</dbReference>
<feature type="compositionally biased region" description="Low complexity" evidence="6">
    <location>
        <begin position="50"/>
        <end position="61"/>
    </location>
</feature>
<organism evidence="8 9">
    <name type="scientific">Thalassospira alkalitolerans</name>
    <dbReference type="NCBI Taxonomy" id="1293890"/>
    <lineage>
        <taxon>Bacteria</taxon>
        <taxon>Pseudomonadati</taxon>
        <taxon>Pseudomonadota</taxon>
        <taxon>Alphaproteobacteria</taxon>
        <taxon>Rhodospirillales</taxon>
        <taxon>Thalassospiraceae</taxon>
        <taxon>Thalassospira</taxon>
    </lineage>
</organism>
<dbReference type="InterPro" id="IPR019133">
    <property type="entry name" value="MIC60"/>
</dbReference>
<accession>A0A1Y2LGM8</accession>
<feature type="transmembrane region" description="Helical" evidence="7">
    <location>
        <begin position="112"/>
        <end position="134"/>
    </location>
</feature>
<feature type="compositionally biased region" description="Polar residues" evidence="6">
    <location>
        <begin position="212"/>
        <end position="225"/>
    </location>
</feature>
<dbReference type="Pfam" id="PF09731">
    <property type="entry name" value="Mitofilin"/>
    <property type="match status" value="1"/>
</dbReference>
<dbReference type="AlphaFoldDB" id="A0A1Y2LGM8"/>
<dbReference type="PANTHER" id="PTHR15415:SF7">
    <property type="entry name" value="MICOS COMPLEX SUBUNIT MIC60"/>
    <property type="match status" value="1"/>
</dbReference>
<evidence type="ECO:0000313" key="8">
    <source>
        <dbReference type="EMBL" id="OSQ50008.1"/>
    </source>
</evidence>
<evidence type="ECO:0000256" key="5">
    <source>
        <dbReference type="SAM" id="Coils"/>
    </source>
</evidence>
<evidence type="ECO:0000313" key="9">
    <source>
        <dbReference type="Proteomes" id="UP000193396"/>
    </source>
</evidence>
<evidence type="ECO:0000256" key="7">
    <source>
        <dbReference type="SAM" id="Phobius"/>
    </source>
</evidence>
<feature type="compositionally biased region" description="Basic and acidic residues" evidence="6">
    <location>
        <begin position="91"/>
        <end position="104"/>
    </location>
</feature>
<feature type="compositionally biased region" description="Polar residues" evidence="6">
    <location>
        <begin position="24"/>
        <end position="33"/>
    </location>
</feature>
<evidence type="ECO:0000256" key="1">
    <source>
        <dbReference type="ARBA" id="ARBA00004370"/>
    </source>
</evidence>
<comment type="subcellular location">
    <subcellularLocation>
        <location evidence="1">Membrane</location>
    </subcellularLocation>
</comment>
<dbReference type="STRING" id="1293890.TALK_00380"/>
<gene>
    <name evidence="8" type="ORF">TALK_00380</name>
</gene>
<comment type="caution">
    <text evidence="8">The sequence shown here is derived from an EMBL/GenBank/DDBJ whole genome shotgun (WGS) entry which is preliminary data.</text>
</comment>
<feature type="region of interest" description="Disordered" evidence="6">
    <location>
        <begin position="1"/>
        <end position="106"/>
    </location>
</feature>
<feature type="coiled-coil region" evidence="5">
    <location>
        <begin position="249"/>
        <end position="319"/>
    </location>
</feature>
<keyword evidence="9" id="KW-1185">Reference proteome</keyword>
<keyword evidence="3 7" id="KW-1133">Transmembrane helix</keyword>
<evidence type="ECO:0000256" key="3">
    <source>
        <dbReference type="ARBA" id="ARBA00022989"/>
    </source>
</evidence>
<keyword evidence="5" id="KW-0175">Coiled coil</keyword>
<keyword evidence="4 7" id="KW-0472">Membrane</keyword>
<evidence type="ECO:0000256" key="2">
    <source>
        <dbReference type="ARBA" id="ARBA00022692"/>
    </source>
</evidence>
<reference evidence="8 9" key="1">
    <citation type="submission" date="2014-03" db="EMBL/GenBank/DDBJ databases">
        <title>The draft genome sequence of Thalassospira alkalitolerans JCM 18968.</title>
        <authorList>
            <person name="Lai Q."/>
            <person name="Shao Z."/>
        </authorList>
    </citation>
    <scope>NUCLEOTIDE SEQUENCE [LARGE SCALE GENOMIC DNA]</scope>
    <source>
        <strain evidence="8 9">JCM 18968</strain>
    </source>
</reference>
<sequence length="517" mass="53745">MKKPETPKPDASANPAEPKARPSETISIDSKGNASVAKEAAEQKSDAASKAKAATASASATGNGPKAPSGASEPATDTKPQIKPGINQKPSSDEAKQAKDEPARQKRGGKAILLFVIIIAGALAAGWLTRALWWRDAEPVLSEYVPAEILAEIAPEAGTGSELTSGTVTSDADTGNTSPTSTGTPSGSDTATNTDTSSDVVERDDAMLGNEDNLTPPENNGTLANGGNMPMTAAKDSPVVVDPELTERLSRLEGTINALRERLNSERGDTLNNSVARRIAEIETRTAPIEELARVEAELAGVASEMRELSARLSTMEAEVRATAGLRVESRGQAIAMAVTILRDALQRGGPFMIALHQLERSGSDDPVIAKQIAILKPLADQGAPTVEKLRQSFPVMAQEAIKAASDDHSGTVLDATWANIKKLIPIRRVDVAGEGSLDGRLVTAETALENNDLDAAISALDGVEGDNARAAINTWLGNAQNRQVLNGAISTLSAHAINLLTGDGTGNGTGNTGDSQ</sequence>
<evidence type="ECO:0000256" key="6">
    <source>
        <dbReference type="SAM" id="MobiDB-lite"/>
    </source>
</evidence>
<dbReference type="EMBL" id="JFKB01000001">
    <property type="protein sequence ID" value="OSQ50008.1"/>
    <property type="molecule type" value="Genomic_DNA"/>
</dbReference>
<feature type="compositionally biased region" description="Basic and acidic residues" evidence="6">
    <location>
        <begin position="39"/>
        <end position="49"/>
    </location>
</feature>
<protein>
    <submittedName>
        <fullName evidence="8">Uroporphyrinogen III synthase</fullName>
    </submittedName>
</protein>
<keyword evidence="2 7" id="KW-0812">Transmembrane</keyword>
<dbReference type="RefSeq" id="WP_085614749.1">
    <property type="nucleotide sequence ID" value="NZ_JFKB01000001.1"/>
</dbReference>
<feature type="region of interest" description="Disordered" evidence="6">
    <location>
        <begin position="156"/>
        <end position="237"/>
    </location>
</feature>
<name>A0A1Y2LGM8_9PROT</name>